<protein>
    <submittedName>
        <fullName evidence="2">Uncharacterized protein</fullName>
    </submittedName>
</protein>
<accession>A0A4S8LKD5</accession>
<gene>
    <name evidence="2" type="ORF">K435DRAFT_913617</name>
</gene>
<evidence type="ECO:0000256" key="1">
    <source>
        <dbReference type="SAM" id="MobiDB-lite"/>
    </source>
</evidence>
<dbReference type="OrthoDB" id="3049698at2759"/>
<proteinExistence type="predicted"/>
<dbReference type="AlphaFoldDB" id="A0A4S8LKD5"/>
<sequence length="402" mass="45322">MNENRNTLRKCTKCSTMIPVDSLHATCQRCRDRDKEYYQKKKLTGKKSESSKASVTQTTPEATLGKRHSCHDAQDISASQPPPKRVLIDISPNTLYSTAPGQGSDSDASLTNGESNTTTNLGFKKGHPTYENAQDLFDALTRASKEKHIRMTAVEVWNATGYRLLTRYQCCQDETSRKKSKPSTRPGAVPRDRVGMDRFDCSSRATISSRTFTRDQTKTLISIHFHHEKHHIPYYDVSMPQRVTDIIHENMGHCTPNNLVPLIQAEFPNITSAQVYSAWIKLSEELWKHAENPLESAKQLLEELRDEVEVVHTKVADGVEQLCWVLKKITGPLGKGVVEVALDATCLRLYKCGQLTRLDPRLDCGNPGLTLTRDRVTRSKVGQFSLTGPTLSLRHLRNKKEY</sequence>
<reference evidence="2 3" key="1">
    <citation type="journal article" date="2019" name="Nat. Ecol. Evol.">
        <title>Megaphylogeny resolves global patterns of mushroom evolution.</title>
        <authorList>
            <person name="Varga T."/>
            <person name="Krizsan K."/>
            <person name="Foldi C."/>
            <person name="Dima B."/>
            <person name="Sanchez-Garcia M."/>
            <person name="Sanchez-Ramirez S."/>
            <person name="Szollosi G.J."/>
            <person name="Szarkandi J.G."/>
            <person name="Papp V."/>
            <person name="Albert L."/>
            <person name="Andreopoulos W."/>
            <person name="Angelini C."/>
            <person name="Antonin V."/>
            <person name="Barry K.W."/>
            <person name="Bougher N.L."/>
            <person name="Buchanan P."/>
            <person name="Buyck B."/>
            <person name="Bense V."/>
            <person name="Catcheside P."/>
            <person name="Chovatia M."/>
            <person name="Cooper J."/>
            <person name="Damon W."/>
            <person name="Desjardin D."/>
            <person name="Finy P."/>
            <person name="Geml J."/>
            <person name="Haridas S."/>
            <person name="Hughes K."/>
            <person name="Justo A."/>
            <person name="Karasinski D."/>
            <person name="Kautmanova I."/>
            <person name="Kiss B."/>
            <person name="Kocsube S."/>
            <person name="Kotiranta H."/>
            <person name="LaButti K.M."/>
            <person name="Lechner B.E."/>
            <person name="Liimatainen K."/>
            <person name="Lipzen A."/>
            <person name="Lukacs Z."/>
            <person name="Mihaltcheva S."/>
            <person name="Morgado L.N."/>
            <person name="Niskanen T."/>
            <person name="Noordeloos M.E."/>
            <person name="Ohm R.A."/>
            <person name="Ortiz-Santana B."/>
            <person name="Ovrebo C."/>
            <person name="Racz N."/>
            <person name="Riley R."/>
            <person name="Savchenko A."/>
            <person name="Shiryaev A."/>
            <person name="Soop K."/>
            <person name="Spirin V."/>
            <person name="Szebenyi C."/>
            <person name="Tomsovsky M."/>
            <person name="Tulloss R.E."/>
            <person name="Uehling J."/>
            <person name="Grigoriev I.V."/>
            <person name="Vagvolgyi C."/>
            <person name="Papp T."/>
            <person name="Martin F.M."/>
            <person name="Miettinen O."/>
            <person name="Hibbett D.S."/>
            <person name="Nagy L.G."/>
        </authorList>
    </citation>
    <scope>NUCLEOTIDE SEQUENCE [LARGE SCALE GENOMIC DNA]</scope>
    <source>
        <strain evidence="2 3">CBS 962.96</strain>
    </source>
</reference>
<evidence type="ECO:0000313" key="2">
    <source>
        <dbReference type="EMBL" id="THU89686.1"/>
    </source>
</evidence>
<name>A0A4S8LKD5_DENBC</name>
<feature type="compositionally biased region" description="Polar residues" evidence="1">
    <location>
        <begin position="91"/>
        <end position="121"/>
    </location>
</feature>
<feature type="region of interest" description="Disordered" evidence="1">
    <location>
        <begin position="173"/>
        <end position="195"/>
    </location>
</feature>
<dbReference type="EMBL" id="ML179359">
    <property type="protein sequence ID" value="THU89686.1"/>
    <property type="molecule type" value="Genomic_DNA"/>
</dbReference>
<evidence type="ECO:0000313" key="3">
    <source>
        <dbReference type="Proteomes" id="UP000297245"/>
    </source>
</evidence>
<dbReference type="Proteomes" id="UP000297245">
    <property type="component" value="Unassembled WGS sequence"/>
</dbReference>
<organism evidence="2 3">
    <name type="scientific">Dendrothele bispora (strain CBS 962.96)</name>
    <dbReference type="NCBI Taxonomy" id="1314807"/>
    <lineage>
        <taxon>Eukaryota</taxon>
        <taxon>Fungi</taxon>
        <taxon>Dikarya</taxon>
        <taxon>Basidiomycota</taxon>
        <taxon>Agaricomycotina</taxon>
        <taxon>Agaricomycetes</taxon>
        <taxon>Agaricomycetidae</taxon>
        <taxon>Agaricales</taxon>
        <taxon>Agaricales incertae sedis</taxon>
        <taxon>Dendrothele</taxon>
    </lineage>
</organism>
<feature type="compositionally biased region" description="Polar residues" evidence="1">
    <location>
        <begin position="51"/>
        <end position="61"/>
    </location>
</feature>
<feature type="region of interest" description="Disordered" evidence="1">
    <location>
        <begin position="41"/>
        <end position="128"/>
    </location>
</feature>
<keyword evidence="3" id="KW-1185">Reference proteome</keyword>